<accession>A0AA39IKT9</accession>
<dbReference type="EMBL" id="JAUCMV010000001">
    <property type="protein sequence ID" value="KAK0426172.1"/>
    <property type="molecule type" value="Genomic_DNA"/>
</dbReference>
<organism evidence="2 3">
    <name type="scientific">Steinernema hermaphroditum</name>
    <dbReference type="NCBI Taxonomy" id="289476"/>
    <lineage>
        <taxon>Eukaryota</taxon>
        <taxon>Metazoa</taxon>
        <taxon>Ecdysozoa</taxon>
        <taxon>Nematoda</taxon>
        <taxon>Chromadorea</taxon>
        <taxon>Rhabditida</taxon>
        <taxon>Tylenchina</taxon>
        <taxon>Panagrolaimomorpha</taxon>
        <taxon>Strongyloidoidea</taxon>
        <taxon>Steinernematidae</taxon>
        <taxon>Steinernema</taxon>
    </lineage>
</organism>
<name>A0AA39IKT9_9BILA</name>
<feature type="transmembrane region" description="Helical" evidence="1">
    <location>
        <begin position="48"/>
        <end position="67"/>
    </location>
</feature>
<feature type="transmembrane region" description="Helical" evidence="1">
    <location>
        <begin position="74"/>
        <end position="105"/>
    </location>
</feature>
<keyword evidence="1" id="KW-0472">Membrane</keyword>
<reference evidence="2" key="1">
    <citation type="submission" date="2023-06" db="EMBL/GenBank/DDBJ databases">
        <title>Genomic analysis of the entomopathogenic nematode Steinernema hermaphroditum.</title>
        <authorList>
            <person name="Schwarz E.M."/>
            <person name="Heppert J.K."/>
            <person name="Baniya A."/>
            <person name="Schwartz H.T."/>
            <person name="Tan C.-H."/>
            <person name="Antoshechkin I."/>
            <person name="Sternberg P.W."/>
            <person name="Goodrich-Blair H."/>
            <person name="Dillman A.R."/>
        </authorList>
    </citation>
    <scope>NUCLEOTIDE SEQUENCE</scope>
    <source>
        <strain evidence="2">PS9179</strain>
        <tissue evidence="2">Whole animal</tissue>
    </source>
</reference>
<feature type="transmembrane region" description="Helical" evidence="1">
    <location>
        <begin position="125"/>
        <end position="145"/>
    </location>
</feature>
<proteinExistence type="predicted"/>
<dbReference type="AlphaFoldDB" id="A0AA39IKT9"/>
<gene>
    <name evidence="2" type="ORF">QR680_009570</name>
</gene>
<evidence type="ECO:0000313" key="2">
    <source>
        <dbReference type="EMBL" id="KAK0426172.1"/>
    </source>
</evidence>
<dbReference type="Proteomes" id="UP001175271">
    <property type="component" value="Unassembled WGS sequence"/>
</dbReference>
<keyword evidence="1" id="KW-1133">Transmembrane helix</keyword>
<keyword evidence="1" id="KW-0812">Transmembrane</keyword>
<comment type="caution">
    <text evidence="2">The sequence shown here is derived from an EMBL/GenBank/DDBJ whole genome shotgun (WGS) entry which is preliminary data.</text>
</comment>
<keyword evidence="3" id="KW-1185">Reference proteome</keyword>
<evidence type="ECO:0008006" key="4">
    <source>
        <dbReference type="Google" id="ProtNLM"/>
    </source>
</evidence>
<evidence type="ECO:0000313" key="3">
    <source>
        <dbReference type="Proteomes" id="UP001175271"/>
    </source>
</evidence>
<sequence length="181" mass="20325">MTSNLNRRHERCLFGSLHLKHGMKLLILVGVAVIGAVLGFMLLHFRKAIFVLSIPAVVTLATAYALLRSDQRFLWPIVGISFFHVFVSLYAGLIFLFYFCFKPLYIIMVLNWAFDTLHTEKTTSYYLQCAAIFASIVVFGVFNAWQARVALAFWRLLSLKAAGAAEKASPIVVVVNGTLNY</sequence>
<feature type="transmembrane region" description="Helical" evidence="1">
    <location>
        <begin position="21"/>
        <end position="42"/>
    </location>
</feature>
<protein>
    <recommendedName>
        <fullName evidence="4">DUF4203 domain-containing protein</fullName>
    </recommendedName>
</protein>
<evidence type="ECO:0000256" key="1">
    <source>
        <dbReference type="SAM" id="Phobius"/>
    </source>
</evidence>